<dbReference type="AlphaFoldDB" id="A0A0R2S7B3"/>
<gene>
    <name evidence="8" type="ORF">ABR69_08975</name>
</gene>
<dbReference type="PROSITE" id="PS00814">
    <property type="entry name" value="ADX"/>
    <property type="match status" value="1"/>
</dbReference>
<evidence type="ECO:0000256" key="2">
    <source>
        <dbReference type="ARBA" id="ARBA00022714"/>
    </source>
</evidence>
<comment type="similarity">
    <text evidence="1">Belongs to the adrenodoxin/putidaredoxin family.</text>
</comment>
<dbReference type="CDD" id="cd00207">
    <property type="entry name" value="fer2"/>
    <property type="match status" value="1"/>
</dbReference>
<dbReference type="PROSITE" id="PS51085">
    <property type="entry name" value="2FE2S_FER_2"/>
    <property type="match status" value="1"/>
</dbReference>
<dbReference type="PANTHER" id="PTHR23426">
    <property type="entry name" value="FERREDOXIN/ADRENODOXIN"/>
    <property type="match status" value="1"/>
</dbReference>
<organism evidence="8 9">
    <name type="scientific">OM182 bacterium BACL3 MAG-120507-bin80</name>
    <dbReference type="NCBI Taxonomy" id="1655577"/>
    <lineage>
        <taxon>Bacteria</taxon>
        <taxon>Pseudomonadati</taxon>
        <taxon>Pseudomonadota</taxon>
        <taxon>Gammaproteobacteria</taxon>
        <taxon>OMG group</taxon>
        <taxon>OM182 clade</taxon>
    </lineage>
</organism>
<evidence type="ECO:0000256" key="1">
    <source>
        <dbReference type="ARBA" id="ARBA00010914"/>
    </source>
</evidence>
<evidence type="ECO:0000313" key="8">
    <source>
        <dbReference type="EMBL" id="KRO70777.1"/>
    </source>
</evidence>
<sequence length="106" mass="11216">MVKVLFKDHAGREQSVEAATGVSVMQAAVSNGVSGIDADCGGSCSCATCHVYVDEAWLDKLAAIDPNEDAMLGLSSDRRENSRLCCQITLSAELDGLSVTTPEFQF</sequence>
<evidence type="ECO:0000256" key="5">
    <source>
        <dbReference type="ARBA" id="ARBA00023014"/>
    </source>
</evidence>
<dbReference type="InterPro" id="IPR012675">
    <property type="entry name" value="Beta-grasp_dom_sf"/>
</dbReference>
<name>A0A0R2S7B3_9GAMM</name>
<evidence type="ECO:0000256" key="3">
    <source>
        <dbReference type="ARBA" id="ARBA00022723"/>
    </source>
</evidence>
<dbReference type="GO" id="GO:0009055">
    <property type="term" value="F:electron transfer activity"/>
    <property type="evidence" value="ECO:0007669"/>
    <property type="project" value="TreeGrafter"/>
</dbReference>
<evidence type="ECO:0000256" key="6">
    <source>
        <dbReference type="ARBA" id="ARBA00034078"/>
    </source>
</evidence>
<dbReference type="GO" id="GO:0140647">
    <property type="term" value="P:P450-containing electron transport chain"/>
    <property type="evidence" value="ECO:0007669"/>
    <property type="project" value="InterPro"/>
</dbReference>
<dbReference type="Proteomes" id="UP000051934">
    <property type="component" value="Unassembled WGS sequence"/>
</dbReference>
<comment type="cofactor">
    <cofactor evidence="6">
        <name>[2Fe-2S] cluster</name>
        <dbReference type="ChEBI" id="CHEBI:190135"/>
    </cofactor>
</comment>
<dbReference type="EMBL" id="LIBB01000294">
    <property type="protein sequence ID" value="KRO70777.1"/>
    <property type="molecule type" value="Genomic_DNA"/>
</dbReference>
<dbReference type="GO" id="GO:0051537">
    <property type="term" value="F:2 iron, 2 sulfur cluster binding"/>
    <property type="evidence" value="ECO:0007669"/>
    <property type="project" value="UniProtKB-KW"/>
</dbReference>
<dbReference type="GO" id="GO:0046872">
    <property type="term" value="F:metal ion binding"/>
    <property type="evidence" value="ECO:0007669"/>
    <property type="project" value="UniProtKB-KW"/>
</dbReference>
<accession>A0A0R2S7B3</accession>
<protein>
    <submittedName>
        <fullName evidence="8">2Fe-2S ferredoxin</fullName>
    </submittedName>
</protein>
<dbReference type="GO" id="GO:0005829">
    <property type="term" value="C:cytosol"/>
    <property type="evidence" value="ECO:0007669"/>
    <property type="project" value="TreeGrafter"/>
</dbReference>
<dbReference type="PANTHER" id="PTHR23426:SF65">
    <property type="entry name" value="FERREDOXIN-2, MITOCHONDRIAL"/>
    <property type="match status" value="1"/>
</dbReference>
<dbReference type="InterPro" id="IPR001041">
    <property type="entry name" value="2Fe-2S_ferredoxin-type"/>
</dbReference>
<dbReference type="PRINTS" id="PR00355">
    <property type="entry name" value="ADRENODOXIN"/>
</dbReference>
<dbReference type="SUPFAM" id="SSF54292">
    <property type="entry name" value="2Fe-2S ferredoxin-like"/>
    <property type="match status" value="1"/>
</dbReference>
<comment type="caution">
    <text evidence="8">The sequence shown here is derived from an EMBL/GenBank/DDBJ whole genome shotgun (WGS) entry which is preliminary data.</text>
</comment>
<proteinExistence type="inferred from homology"/>
<keyword evidence="4" id="KW-0408">Iron</keyword>
<dbReference type="InterPro" id="IPR001055">
    <property type="entry name" value="Adrenodoxin-like"/>
</dbReference>
<keyword evidence="3" id="KW-0479">Metal-binding</keyword>
<feature type="domain" description="2Fe-2S ferredoxin-type" evidence="7">
    <location>
        <begin position="1"/>
        <end position="105"/>
    </location>
</feature>
<dbReference type="Gene3D" id="3.10.20.30">
    <property type="match status" value="1"/>
</dbReference>
<dbReference type="InterPro" id="IPR036010">
    <property type="entry name" value="2Fe-2S_ferredoxin-like_sf"/>
</dbReference>
<evidence type="ECO:0000313" key="9">
    <source>
        <dbReference type="Proteomes" id="UP000051934"/>
    </source>
</evidence>
<keyword evidence="2" id="KW-0001">2Fe-2S</keyword>
<dbReference type="Pfam" id="PF00111">
    <property type="entry name" value="Fer2"/>
    <property type="match status" value="1"/>
</dbReference>
<evidence type="ECO:0000256" key="4">
    <source>
        <dbReference type="ARBA" id="ARBA00023004"/>
    </source>
</evidence>
<reference evidence="8 9" key="1">
    <citation type="submission" date="2015-10" db="EMBL/GenBank/DDBJ databases">
        <title>Metagenome-Assembled Genomes uncover a global brackish microbiome.</title>
        <authorList>
            <person name="Hugerth L.W."/>
            <person name="Larsson J."/>
            <person name="Alneberg J."/>
            <person name="Lindh M.V."/>
            <person name="Legrand C."/>
            <person name="Pinhassi J."/>
            <person name="Andersson A.F."/>
        </authorList>
    </citation>
    <scope>NUCLEOTIDE SEQUENCE [LARGE SCALE GENOMIC DNA]</scope>
    <source>
        <strain evidence="8">BACL4 MAG-120507-bin80</strain>
    </source>
</reference>
<keyword evidence="5" id="KW-0411">Iron-sulfur</keyword>
<evidence type="ECO:0000259" key="7">
    <source>
        <dbReference type="PROSITE" id="PS51085"/>
    </source>
</evidence>
<dbReference type="InterPro" id="IPR018298">
    <property type="entry name" value="Adrenodoxin_Fe-S_BS"/>
</dbReference>